<comment type="cofactor">
    <cofactor evidence="9">
        <name>[4Fe-4S] cluster</name>
        <dbReference type="ChEBI" id="CHEBI:49883"/>
    </cofactor>
    <text evidence="9">Binds 2 [4Fe-4S] clusters per subunit. One cluster is coordinated with 3 cysteines and an exchangeable S-adenosyl-L-methionine.</text>
</comment>
<dbReference type="CDD" id="cd01335">
    <property type="entry name" value="Radical_SAM"/>
    <property type="match status" value="1"/>
</dbReference>
<keyword evidence="7 9" id="KW-0411">Iron-sulfur</keyword>
<keyword evidence="2 9" id="KW-0963">Cytoplasm</keyword>
<protein>
    <recommendedName>
        <fullName evidence="9">Lipoyl synthase</fullName>
        <ecNumber evidence="9">2.8.1.8</ecNumber>
    </recommendedName>
    <alternativeName>
        <fullName evidence="9">Lip-syn</fullName>
        <shortName evidence="9">LS</shortName>
    </alternativeName>
    <alternativeName>
        <fullName evidence="9">Lipoate synthase</fullName>
    </alternativeName>
    <alternativeName>
        <fullName evidence="9">Lipoic acid synthase</fullName>
    </alternativeName>
    <alternativeName>
        <fullName evidence="9">Sulfur insertion protein LipA</fullName>
    </alternativeName>
</protein>
<dbReference type="PANTHER" id="PTHR10949">
    <property type="entry name" value="LIPOYL SYNTHASE"/>
    <property type="match status" value="1"/>
</dbReference>
<evidence type="ECO:0000313" key="11">
    <source>
        <dbReference type="EMBL" id="KIE48134.1"/>
    </source>
</evidence>
<comment type="similarity">
    <text evidence="9">Belongs to the radical SAM superfamily. Lipoyl synthase family.</text>
</comment>
<gene>
    <name evidence="9 11" type="primary">lipA</name>
    <name evidence="11" type="ORF">U732_3923</name>
</gene>
<keyword evidence="12" id="KW-1185">Reference proteome</keyword>
<evidence type="ECO:0000256" key="2">
    <source>
        <dbReference type="ARBA" id="ARBA00022490"/>
    </source>
</evidence>
<dbReference type="Gene3D" id="3.20.20.70">
    <property type="entry name" value="Aldolase class I"/>
    <property type="match status" value="1"/>
</dbReference>
<dbReference type="EC" id="2.8.1.8" evidence="9"/>
<dbReference type="SFLD" id="SFLDG01058">
    <property type="entry name" value="lipoyl_synthase_like"/>
    <property type="match status" value="1"/>
</dbReference>
<dbReference type="SMART" id="SM00729">
    <property type="entry name" value="Elp3"/>
    <property type="match status" value="1"/>
</dbReference>
<dbReference type="InterPro" id="IPR031691">
    <property type="entry name" value="LIAS_N"/>
</dbReference>
<dbReference type="EMBL" id="AYSO01000012">
    <property type="protein sequence ID" value="KIE48134.1"/>
    <property type="molecule type" value="Genomic_DNA"/>
</dbReference>
<dbReference type="GO" id="GO:0016992">
    <property type="term" value="F:lipoate synthase activity"/>
    <property type="evidence" value="ECO:0007669"/>
    <property type="project" value="UniProtKB-UniRule"/>
</dbReference>
<dbReference type="Proteomes" id="UP000031366">
    <property type="component" value="Unassembled WGS sequence"/>
</dbReference>
<dbReference type="Pfam" id="PF04055">
    <property type="entry name" value="Radical_SAM"/>
    <property type="match status" value="1"/>
</dbReference>
<dbReference type="AlphaFoldDB" id="A0A0C1U606"/>
<evidence type="ECO:0000256" key="1">
    <source>
        <dbReference type="ARBA" id="ARBA00022485"/>
    </source>
</evidence>
<keyword evidence="5 9" id="KW-0479">Metal-binding</keyword>
<comment type="caution">
    <text evidence="11">The sequence shown here is derived from an EMBL/GenBank/DDBJ whole genome shotgun (WGS) entry which is preliminary data.</text>
</comment>
<feature type="binding site" evidence="9">
    <location>
        <position position="41"/>
    </location>
    <ligand>
        <name>[4Fe-4S] cluster</name>
        <dbReference type="ChEBI" id="CHEBI:49883"/>
        <label>1</label>
    </ligand>
</feature>
<keyword evidence="1 9" id="KW-0004">4Fe-4S</keyword>
<dbReference type="NCBIfam" id="TIGR00510">
    <property type="entry name" value="lipA"/>
    <property type="match status" value="1"/>
</dbReference>
<dbReference type="InterPro" id="IPR003698">
    <property type="entry name" value="Lipoyl_synth"/>
</dbReference>
<evidence type="ECO:0000256" key="5">
    <source>
        <dbReference type="ARBA" id="ARBA00022723"/>
    </source>
</evidence>
<keyword evidence="4 9" id="KW-0949">S-adenosyl-L-methionine</keyword>
<dbReference type="InterPro" id="IPR007197">
    <property type="entry name" value="rSAM"/>
</dbReference>
<feature type="domain" description="Radical SAM core" evidence="10">
    <location>
        <begin position="48"/>
        <end position="264"/>
    </location>
</feature>
<feature type="binding site" evidence="9">
    <location>
        <position position="275"/>
    </location>
    <ligand>
        <name>[4Fe-4S] cluster</name>
        <dbReference type="ChEBI" id="CHEBI:49883"/>
        <label>1</label>
    </ligand>
</feature>
<comment type="subcellular location">
    <subcellularLocation>
        <location evidence="9">Cytoplasm</location>
    </subcellularLocation>
</comment>
<comment type="function">
    <text evidence="9">Catalyzes the radical-mediated insertion of two sulfur atoms into the C-6 and C-8 positions of the octanoyl moiety bound to the lipoyl domains of lipoate-dependent enzymes, thereby converting the octanoylated domains into lipoylated derivatives.</text>
</comment>
<organism evidence="11 12">
    <name type="scientific">Clostridium argentinense CDC 2741</name>
    <dbReference type="NCBI Taxonomy" id="1418104"/>
    <lineage>
        <taxon>Bacteria</taxon>
        <taxon>Bacillati</taxon>
        <taxon>Bacillota</taxon>
        <taxon>Clostridia</taxon>
        <taxon>Eubacteriales</taxon>
        <taxon>Clostridiaceae</taxon>
        <taxon>Clostridium</taxon>
    </lineage>
</organism>
<dbReference type="InterPro" id="IPR058240">
    <property type="entry name" value="rSAM_sf"/>
</dbReference>
<dbReference type="GO" id="GO:0005737">
    <property type="term" value="C:cytoplasm"/>
    <property type="evidence" value="ECO:0007669"/>
    <property type="project" value="UniProtKB-SubCell"/>
</dbReference>
<dbReference type="GO" id="GO:0051539">
    <property type="term" value="F:4 iron, 4 sulfur cluster binding"/>
    <property type="evidence" value="ECO:0007669"/>
    <property type="project" value="UniProtKB-UniRule"/>
</dbReference>
<dbReference type="OrthoDB" id="9787898at2"/>
<evidence type="ECO:0000256" key="4">
    <source>
        <dbReference type="ARBA" id="ARBA00022691"/>
    </source>
</evidence>
<dbReference type="Pfam" id="PF16881">
    <property type="entry name" value="LIAS_N"/>
    <property type="match status" value="1"/>
</dbReference>
<dbReference type="GO" id="GO:0009249">
    <property type="term" value="P:protein lipoylation"/>
    <property type="evidence" value="ECO:0007669"/>
    <property type="project" value="UniProtKB-UniRule"/>
</dbReference>
<dbReference type="SUPFAM" id="SSF102114">
    <property type="entry name" value="Radical SAM enzymes"/>
    <property type="match status" value="1"/>
</dbReference>
<feature type="binding site" evidence="9">
    <location>
        <position position="36"/>
    </location>
    <ligand>
        <name>[4Fe-4S] cluster</name>
        <dbReference type="ChEBI" id="CHEBI:49883"/>
        <label>1</label>
    </ligand>
</feature>
<dbReference type="InterPro" id="IPR013785">
    <property type="entry name" value="Aldolase_TIM"/>
</dbReference>
<dbReference type="RefSeq" id="WP_039630490.1">
    <property type="nucleotide sequence ID" value="NZ_AYSO01000012.1"/>
</dbReference>
<dbReference type="InterPro" id="IPR006638">
    <property type="entry name" value="Elp3/MiaA/NifB-like_rSAM"/>
</dbReference>
<evidence type="ECO:0000256" key="9">
    <source>
        <dbReference type="HAMAP-Rule" id="MF_00206"/>
    </source>
</evidence>
<name>A0A0C1U606_9CLOT</name>
<dbReference type="PANTHER" id="PTHR10949:SF0">
    <property type="entry name" value="LIPOYL SYNTHASE, MITOCHONDRIAL"/>
    <property type="match status" value="1"/>
</dbReference>
<dbReference type="NCBIfam" id="NF004019">
    <property type="entry name" value="PRK05481.1"/>
    <property type="match status" value="1"/>
</dbReference>
<feature type="binding site" evidence="9">
    <location>
        <position position="66"/>
    </location>
    <ligand>
        <name>[4Fe-4S] cluster</name>
        <dbReference type="ChEBI" id="CHEBI:49883"/>
        <label>2</label>
        <note>4Fe-4S-S-AdoMet</note>
    </ligand>
</feature>
<evidence type="ECO:0000256" key="3">
    <source>
        <dbReference type="ARBA" id="ARBA00022679"/>
    </source>
</evidence>
<comment type="catalytic activity">
    <reaction evidence="8 9">
        <text>[[Fe-S] cluster scaffold protein carrying a second [4Fe-4S](2+) cluster] + N(6)-octanoyl-L-lysyl-[protein] + 2 oxidized [2Fe-2S]-[ferredoxin] + 2 S-adenosyl-L-methionine + 4 H(+) = [[Fe-S] cluster scaffold protein] + N(6)-[(R)-dihydrolipoyl]-L-lysyl-[protein] + 4 Fe(3+) + 2 hydrogen sulfide + 2 5'-deoxyadenosine + 2 L-methionine + 2 reduced [2Fe-2S]-[ferredoxin]</text>
        <dbReference type="Rhea" id="RHEA:16585"/>
        <dbReference type="Rhea" id="RHEA-COMP:9928"/>
        <dbReference type="Rhea" id="RHEA-COMP:10000"/>
        <dbReference type="Rhea" id="RHEA-COMP:10001"/>
        <dbReference type="Rhea" id="RHEA-COMP:10475"/>
        <dbReference type="Rhea" id="RHEA-COMP:14568"/>
        <dbReference type="Rhea" id="RHEA-COMP:14569"/>
        <dbReference type="ChEBI" id="CHEBI:15378"/>
        <dbReference type="ChEBI" id="CHEBI:17319"/>
        <dbReference type="ChEBI" id="CHEBI:29034"/>
        <dbReference type="ChEBI" id="CHEBI:29919"/>
        <dbReference type="ChEBI" id="CHEBI:33722"/>
        <dbReference type="ChEBI" id="CHEBI:33737"/>
        <dbReference type="ChEBI" id="CHEBI:33738"/>
        <dbReference type="ChEBI" id="CHEBI:57844"/>
        <dbReference type="ChEBI" id="CHEBI:59789"/>
        <dbReference type="ChEBI" id="CHEBI:78809"/>
        <dbReference type="ChEBI" id="CHEBI:83100"/>
        <dbReference type="EC" id="2.8.1.8"/>
    </reaction>
</comment>
<evidence type="ECO:0000256" key="8">
    <source>
        <dbReference type="ARBA" id="ARBA00047326"/>
    </source>
</evidence>
<dbReference type="UniPathway" id="UPA00538">
    <property type="reaction ID" value="UER00593"/>
</dbReference>
<dbReference type="SFLD" id="SFLDS00029">
    <property type="entry name" value="Radical_SAM"/>
    <property type="match status" value="1"/>
</dbReference>
<dbReference type="GO" id="GO:0046872">
    <property type="term" value="F:metal ion binding"/>
    <property type="evidence" value="ECO:0007669"/>
    <property type="project" value="UniProtKB-KW"/>
</dbReference>
<dbReference type="FunFam" id="3.20.20.70:FF:000040">
    <property type="entry name" value="Lipoyl synthase"/>
    <property type="match status" value="1"/>
</dbReference>
<evidence type="ECO:0000256" key="6">
    <source>
        <dbReference type="ARBA" id="ARBA00023004"/>
    </source>
</evidence>
<feature type="binding site" evidence="9">
    <location>
        <position position="69"/>
    </location>
    <ligand>
        <name>[4Fe-4S] cluster</name>
        <dbReference type="ChEBI" id="CHEBI:49883"/>
        <label>2</label>
        <note>4Fe-4S-S-AdoMet</note>
    </ligand>
</feature>
<sequence>MTYLRKPEWLKVKLQSGKNINKVSSLLSQYKLNTVCEEAGCPNHGECYNKCTAAFMILGKNCTRNCKFCKVTKDAPEKVDPMEPYNLAQTVKEMNLKHVVITSVTRDDLLDGGANHFAKTVKEIKKLDRKVTTEVLIPDFKGDIKALKTVVNSNPEIINHNIETVKNLYNKVRPMAIYKRSLELLQNIKMLNPNILTKSGFMVGLGESEEEVIELMKDLKKVDCDILTIGQYLMPSKEHIDVVEYIHPNTFKKYETIGKDLGFKFVASGPLVRSSYYAAEVFESLLKA</sequence>
<dbReference type="HAMAP" id="MF_00206">
    <property type="entry name" value="Lipoyl_synth"/>
    <property type="match status" value="1"/>
</dbReference>
<dbReference type="PIRSF" id="PIRSF005963">
    <property type="entry name" value="Lipoyl_synth"/>
    <property type="match status" value="1"/>
</dbReference>
<dbReference type="PROSITE" id="PS51918">
    <property type="entry name" value="RADICAL_SAM"/>
    <property type="match status" value="1"/>
</dbReference>
<reference evidence="11 12" key="1">
    <citation type="journal article" date="2015" name="Infect. Genet. Evol.">
        <title>Genomic sequences of six botulinum neurotoxin-producing strains representing three clostridial species illustrate the mobility and diversity of botulinum neurotoxin genes.</title>
        <authorList>
            <person name="Smith T.J."/>
            <person name="Hill K.K."/>
            <person name="Xie G."/>
            <person name="Foley B.T."/>
            <person name="Williamson C.H."/>
            <person name="Foster J.T."/>
            <person name="Johnson S.L."/>
            <person name="Chertkov O."/>
            <person name="Teshima H."/>
            <person name="Gibbons H.S."/>
            <person name="Johnsky L.A."/>
            <person name="Karavis M.A."/>
            <person name="Smith L.A."/>
        </authorList>
    </citation>
    <scope>NUCLEOTIDE SEQUENCE [LARGE SCALE GENOMIC DNA]</scope>
    <source>
        <strain evidence="11 12">CDC 2741</strain>
    </source>
</reference>
<feature type="binding site" evidence="9">
    <location>
        <position position="62"/>
    </location>
    <ligand>
        <name>[4Fe-4S] cluster</name>
        <dbReference type="ChEBI" id="CHEBI:49883"/>
        <label>2</label>
        <note>4Fe-4S-S-AdoMet</note>
    </ligand>
</feature>
<dbReference type="SFLD" id="SFLDF00271">
    <property type="entry name" value="lipoyl_synthase"/>
    <property type="match status" value="1"/>
</dbReference>
<keyword evidence="3 9" id="KW-0808">Transferase</keyword>
<evidence type="ECO:0000256" key="7">
    <source>
        <dbReference type="ARBA" id="ARBA00023014"/>
    </source>
</evidence>
<accession>A0A0C1U606</accession>
<evidence type="ECO:0000259" key="10">
    <source>
        <dbReference type="PROSITE" id="PS51918"/>
    </source>
</evidence>
<comment type="pathway">
    <text evidence="9">Protein modification; protein lipoylation via endogenous pathway; protein N(6)-(lipoyl)lysine from octanoyl-[acyl-carrier-protein]: step 2/2.</text>
</comment>
<evidence type="ECO:0000313" key="12">
    <source>
        <dbReference type="Proteomes" id="UP000031366"/>
    </source>
</evidence>
<feature type="binding site" evidence="9">
    <location>
        <position position="47"/>
    </location>
    <ligand>
        <name>[4Fe-4S] cluster</name>
        <dbReference type="ChEBI" id="CHEBI:49883"/>
        <label>1</label>
    </ligand>
</feature>
<dbReference type="STRING" id="29341.RSJ17_11505"/>
<keyword evidence="6 9" id="KW-0408">Iron</keyword>
<dbReference type="NCBIfam" id="NF009544">
    <property type="entry name" value="PRK12928.1"/>
    <property type="match status" value="1"/>
</dbReference>
<proteinExistence type="inferred from homology"/>